<name>A0ABY4LXU5_9FLAO</name>
<reference evidence="1 2" key="1">
    <citation type="submission" date="2022-04" db="EMBL/GenBank/DDBJ databases">
        <authorList>
            <person name="Ra J.-S."/>
            <person name="Kim S.-B."/>
        </authorList>
    </citation>
    <scope>NUCLEOTIDE SEQUENCE [LARGE SCALE GENOMIC DNA]</scope>
    <source>
        <strain evidence="1 2">MMS21-Er5</strain>
    </source>
</reference>
<sequence length="179" mass="20262">MNRFLNYISIALIAFTFFSCDKNEWTPEKEADFKKGVKESLESKGKGLFTEDQINYISDCSFEKLKSRNIKPYDMKTPGTILMMKQMGKECAQEAFIKKPAGGTDNSWNPKTEENYKAMLRTTLLKTGAKSEDVSFVADCFINKMKEQNLGPADLQNPKNGDLVQKIGKACGEELMKKK</sequence>
<evidence type="ECO:0008006" key="3">
    <source>
        <dbReference type="Google" id="ProtNLM"/>
    </source>
</evidence>
<dbReference type="EMBL" id="CP096829">
    <property type="protein sequence ID" value="UPZ17054.1"/>
    <property type="molecule type" value="Genomic_DNA"/>
</dbReference>
<organism evidence="1 2">
    <name type="scientific">Flavobacterium humidisoli</name>
    <dbReference type="NCBI Taxonomy" id="2937442"/>
    <lineage>
        <taxon>Bacteria</taxon>
        <taxon>Pseudomonadati</taxon>
        <taxon>Bacteroidota</taxon>
        <taxon>Flavobacteriia</taxon>
        <taxon>Flavobacteriales</taxon>
        <taxon>Flavobacteriaceae</taxon>
        <taxon>Flavobacterium</taxon>
    </lineage>
</organism>
<dbReference type="PROSITE" id="PS51257">
    <property type="entry name" value="PROKAR_LIPOPROTEIN"/>
    <property type="match status" value="1"/>
</dbReference>
<evidence type="ECO:0000313" key="1">
    <source>
        <dbReference type="EMBL" id="UPZ17054.1"/>
    </source>
</evidence>
<gene>
    <name evidence="1" type="ORF">M0M44_06820</name>
</gene>
<evidence type="ECO:0000313" key="2">
    <source>
        <dbReference type="Proteomes" id="UP000829998"/>
    </source>
</evidence>
<proteinExistence type="predicted"/>
<protein>
    <recommendedName>
        <fullName evidence="3">DUF3347 domain-containing protein</fullName>
    </recommendedName>
</protein>
<dbReference type="RefSeq" id="WP_248729089.1">
    <property type="nucleotide sequence ID" value="NZ_CP096829.1"/>
</dbReference>
<accession>A0ABY4LXU5</accession>
<dbReference type="Proteomes" id="UP000829998">
    <property type="component" value="Chromosome"/>
</dbReference>
<keyword evidence="2" id="KW-1185">Reference proteome</keyword>